<feature type="region of interest" description="Disordered" evidence="3">
    <location>
        <begin position="16"/>
        <end position="114"/>
    </location>
</feature>
<dbReference type="InterPro" id="IPR001054">
    <property type="entry name" value="A/G_cyclase"/>
</dbReference>
<dbReference type="eggNOG" id="ENOG502QPPT">
    <property type="taxonomic scope" value="Eukaryota"/>
</dbReference>
<gene>
    <name evidence="5" type="ORF">NAEGRDRAFT_88119</name>
</gene>
<feature type="compositionally biased region" description="Basic and acidic residues" evidence="3">
    <location>
        <begin position="74"/>
        <end position="83"/>
    </location>
</feature>
<dbReference type="OrthoDB" id="194468at2759"/>
<dbReference type="CDD" id="cd07302">
    <property type="entry name" value="CHD"/>
    <property type="match status" value="1"/>
</dbReference>
<reference evidence="5 6" key="1">
    <citation type="journal article" date="2010" name="Cell">
        <title>The genome of Naegleria gruberi illuminates early eukaryotic versatility.</title>
        <authorList>
            <person name="Fritz-Laylin L.K."/>
            <person name="Prochnik S.E."/>
            <person name="Ginger M.L."/>
            <person name="Dacks J.B."/>
            <person name="Carpenter M.L."/>
            <person name="Field M.C."/>
            <person name="Kuo A."/>
            <person name="Paredez A."/>
            <person name="Chapman J."/>
            <person name="Pham J."/>
            <person name="Shu S."/>
            <person name="Neupane R."/>
            <person name="Cipriano M."/>
            <person name="Mancuso J."/>
            <person name="Tu H."/>
            <person name="Salamov A."/>
            <person name="Lindquist E."/>
            <person name="Shapiro H."/>
            <person name="Lucas S."/>
            <person name="Grigoriev I.V."/>
            <person name="Cande W.Z."/>
            <person name="Fulton C."/>
            <person name="Rokhsar D.S."/>
            <person name="Dawson S.C."/>
        </authorList>
    </citation>
    <scope>NUCLEOTIDE SEQUENCE [LARGE SCALE GENOMIC DNA]</scope>
    <source>
        <strain evidence="5 6">NEG-M</strain>
    </source>
</reference>
<organism evidence="6">
    <name type="scientific">Naegleria gruberi</name>
    <name type="common">Amoeba</name>
    <dbReference type="NCBI Taxonomy" id="5762"/>
    <lineage>
        <taxon>Eukaryota</taxon>
        <taxon>Discoba</taxon>
        <taxon>Heterolobosea</taxon>
        <taxon>Tetramitia</taxon>
        <taxon>Eutetramitia</taxon>
        <taxon>Vahlkampfiidae</taxon>
        <taxon>Naegleria</taxon>
    </lineage>
</organism>
<keyword evidence="1" id="KW-0547">Nucleotide-binding</keyword>
<dbReference type="RefSeq" id="XP_002671995.1">
    <property type="nucleotide sequence ID" value="XM_002671949.1"/>
</dbReference>
<dbReference type="GO" id="GO:0004016">
    <property type="term" value="F:adenylate cyclase activity"/>
    <property type="evidence" value="ECO:0007669"/>
    <property type="project" value="TreeGrafter"/>
</dbReference>
<protein>
    <submittedName>
        <fullName evidence="5">Guanylyl cyclase</fullName>
    </submittedName>
</protein>
<dbReference type="SUPFAM" id="SSF55073">
    <property type="entry name" value="Nucleotide cyclase"/>
    <property type="match status" value="2"/>
</dbReference>
<dbReference type="InParanoid" id="D2VV59"/>
<dbReference type="GeneID" id="8853443"/>
<dbReference type="GO" id="GO:0035556">
    <property type="term" value="P:intracellular signal transduction"/>
    <property type="evidence" value="ECO:0007669"/>
    <property type="project" value="InterPro"/>
</dbReference>
<sequence length="1605" mass="182893">MGASCSCASAVNVLSHEKKQQQIIDAPQKRKVYRDEKSKQSIVSEKASSNHKISSSPPKDEETTKASPKQAIDQQEKKERTETKNSSQSLNETVTKKSSNELYNDLKPNENMTNSVSQDLKKVDSVAFSFVKSLLPKRFTFSSDIEKKEQDQLEILSSYLPQHLLYQLEDSESTDLIMGTSYETCVLMIDISGFTPLTESLSKQPNGVELLTKYINAYFTGLIEYIYSYSGDIEKFAGDGQNKSLKELVLSAMECALSIQKNDKLRFFKVNDSISLQIHCGISIGSLTTHHIGGVSNYYLRISSGHALLEMGSALGNSKVGELCLTKEAYEIVKNSCTCKKVEGIEEEAYLAIDLAGTVVEKSNLEPVNITPKLSQAIKQFVSPSVRNKIMARQEDWLNEIKPLSIGFLSVIDSNNYSSVIESNNAYQDYIFLVQHILEKYEGFIANLLSDEKGTILVFCFGYPLAHTNDPLRAVKAGIEIREQLSELGIKGGLGISTGKCFIGNVGSMYRKEFTIYGDKVNLSARLMKESEKHDGMVLCEEDTYSKLKGAKIEILDPIKVKGKSNLINICKVLNGEIAAKQSYYNAKKSGSELVTELEVDDKIGLIGRDSVFKAIEAIVEAKVKQFEDVNAVKDSSKFITIRGDVGLGKTDLLTRLSDIWKTKIATVYISPPQFETPFYSMLSNVRICFCEHIYKKKNIELDYSKVESIFKALTIQEKEELVREKTDESDITYMYLLNNIFGVKFKSNGELLTKEQIVDISARIMCKFLVNCWVSFGYGSQPWFMLYDDYQYTDPFTRKLVTLFLDVYPLTQTMIGVYASRIMDNDSEIKDIEQKKIDFDFWNERADLVINLKPFSKAECKEYLKLFYKASDVHADALEFVFEKSQGNQLFTKMICSFLKDNKRYLIEDETLKLKNTMLDVEIVSSMSAYVQRKIDRLDDETKIALKIASVCGMEFDLNVIEAAFPNDSSINREGNIEGLLTTLFVNDLLVKNGSQYKFRSSLIHSIVYESVPKDQKREIHLKLANLFIEKIENDNSEEVQQTIFLNTASLHYSYYYDDIILEEVLTGDPLEKEVELHNLCVAYHLIEKAITLFDRKSKQIDTIRELGLAIIRILGNVVKYWKENSKADHMNSPRLGSSLTLRDFIKNTKELCNRRFEDLKMIDSSPYIFAKSLHQMKEHLAKHLLHHSEFIRINSVGDNEIKELAEQLIRKGIEICPPENKDLLFHLHLQQWFFKFLNDQTDEALGCLPSLAEIASDNPKLNVFYEIAASFSNYTRGCFEQVRLHSKKVIEIYSQDPDNISQYSIGNFRNMDALVFIISYAARSSYALGKFEEARAYFELGRKRSLEINHPASLVHFLTFSCSYLLQSDQIDELECIANKGLESDLVPPHQQLFQKFYLNYVKFRKTNDNHSIVCQEKDILQLSLINKMESLYASISHYNSPSLVVNYAILDSKLKYLELISRMETTACPSIFGVLKSFDELMEHSLKSNQENMFGDLWRLKGEMKVIEMKLKLEDSSNEQAVLANVEDSYNTALKYANDQKANGIKVKILISYLKSLQSFSSLQSTKSTIEKITRELKETCLNVEIPTFHSYHDIEVSILKH</sequence>
<name>D2VV59_NAEGR</name>
<evidence type="ECO:0000313" key="6">
    <source>
        <dbReference type="Proteomes" id="UP000006671"/>
    </source>
</evidence>
<dbReference type="PANTHER" id="PTHR16305:SF28">
    <property type="entry name" value="GUANYLATE CYCLASE DOMAIN-CONTAINING PROTEIN"/>
    <property type="match status" value="1"/>
</dbReference>
<dbReference type="InterPro" id="IPR027417">
    <property type="entry name" value="P-loop_NTPase"/>
</dbReference>
<evidence type="ECO:0000256" key="3">
    <source>
        <dbReference type="SAM" id="MobiDB-lite"/>
    </source>
</evidence>
<keyword evidence="2" id="KW-0067">ATP-binding</keyword>
<dbReference type="PROSITE" id="PS50125">
    <property type="entry name" value="GUANYLATE_CYCLASE_2"/>
    <property type="match status" value="2"/>
</dbReference>
<feature type="domain" description="Guanylate cyclase" evidence="4">
    <location>
        <begin position="454"/>
        <end position="528"/>
    </location>
</feature>
<evidence type="ECO:0000313" key="5">
    <source>
        <dbReference type="EMBL" id="EFC39251.1"/>
    </source>
</evidence>
<accession>D2VV59</accession>
<dbReference type="SUPFAM" id="SSF52540">
    <property type="entry name" value="P-loop containing nucleoside triphosphate hydrolases"/>
    <property type="match status" value="1"/>
</dbReference>
<dbReference type="Pfam" id="PF00211">
    <property type="entry name" value="Guanylate_cyc"/>
    <property type="match status" value="1"/>
</dbReference>
<feature type="compositionally biased region" description="Polar residues" evidence="3">
    <location>
        <begin position="84"/>
        <end position="93"/>
    </location>
</feature>
<proteinExistence type="predicted"/>
<dbReference type="GO" id="GO:0005524">
    <property type="term" value="F:ATP binding"/>
    <property type="evidence" value="ECO:0007669"/>
    <property type="project" value="UniProtKB-KW"/>
</dbReference>
<dbReference type="EMBL" id="GG738901">
    <property type="protein sequence ID" value="EFC39251.1"/>
    <property type="molecule type" value="Genomic_DNA"/>
</dbReference>
<evidence type="ECO:0000256" key="1">
    <source>
        <dbReference type="ARBA" id="ARBA00022741"/>
    </source>
</evidence>
<evidence type="ECO:0000259" key="4">
    <source>
        <dbReference type="PROSITE" id="PS50125"/>
    </source>
</evidence>
<dbReference type="PANTHER" id="PTHR16305">
    <property type="entry name" value="TESTICULAR SOLUBLE ADENYLYL CYCLASE"/>
    <property type="match status" value="1"/>
</dbReference>
<dbReference type="Proteomes" id="UP000006671">
    <property type="component" value="Unassembled WGS sequence"/>
</dbReference>
<evidence type="ECO:0000256" key="2">
    <source>
        <dbReference type="ARBA" id="ARBA00022840"/>
    </source>
</evidence>
<dbReference type="GO" id="GO:0009190">
    <property type="term" value="P:cyclic nucleotide biosynthetic process"/>
    <property type="evidence" value="ECO:0007669"/>
    <property type="project" value="InterPro"/>
</dbReference>
<feature type="domain" description="Guanylate cyclase" evidence="4">
    <location>
        <begin position="185"/>
        <end position="239"/>
    </location>
</feature>
<dbReference type="VEuPathDB" id="AmoebaDB:NAEGRDRAFT_88119"/>
<dbReference type="InterPro" id="IPR029787">
    <property type="entry name" value="Nucleotide_cyclase"/>
</dbReference>
<keyword evidence="6" id="KW-1185">Reference proteome</keyword>
<feature type="compositionally biased region" description="Polar residues" evidence="3">
    <location>
        <begin position="40"/>
        <end position="57"/>
    </location>
</feature>
<dbReference type="KEGG" id="ngr:NAEGRDRAFT_88119"/>
<dbReference type="GO" id="GO:0005737">
    <property type="term" value="C:cytoplasm"/>
    <property type="evidence" value="ECO:0007669"/>
    <property type="project" value="TreeGrafter"/>
</dbReference>
<dbReference type="STRING" id="5762.D2VV59"/>
<dbReference type="Gene3D" id="3.30.70.1230">
    <property type="entry name" value="Nucleotide cyclase"/>
    <property type="match status" value="2"/>
</dbReference>